<accession>A0A0D6DWV2</accession>
<comment type="subcellular location">
    <subcellularLocation>
        <location evidence="2">Cytoplasm</location>
    </subcellularLocation>
</comment>
<feature type="compositionally biased region" description="Basic and acidic residues" evidence="3">
    <location>
        <begin position="63"/>
        <end position="80"/>
    </location>
</feature>
<protein>
    <recommendedName>
        <fullName evidence="2">UPF0291 protein LACPI_1007</fullName>
    </recommendedName>
</protein>
<evidence type="ECO:0000313" key="4">
    <source>
        <dbReference type="EMBL" id="CEN28207.1"/>
    </source>
</evidence>
<proteinExistence type="inferred from homology"/>
<dbReference type="Proteomes" id="UP000033166">
    <property type="component" value="Chromosome I"/>
</dbReference>
<sequence>MVTPQDIERINELARKKKTVGLTADEKVEQAELRQAYISGVKSSLRHHVESIKVVDPDGNDITPEKAKKAQFDKGLRDTL</sequence>
<evidence type="ECO:0000313" key="5">
    <source>
        <dbReference type="Proteomes" id="UP000033166"/>
    </source>
</evidence>
<comment type="similarity">
    <text evidence="2">Belongs to the UPF0291 family.</text>
</comment>
<gene>
    <name evidence="4" type="ORF">LACPI_1007</name>
</gene>
<evidence type="ECO:0000256" key="2">
    <source>
        <dbReference type="HAMAP-Rule" id="MF_01103"/>
    </source>
</evidence>
<dbReference type="STRING" id="1364.LP2241_20573"/>
<dbReference type="RefSeq" id="WP_047915379.1">
    <property type="nucleotide sequence ID" value="NZ_LN774769.1"/>
</dbReference>
<dbReference type="KEGG" id="lpk:LACPI_1007"/>
<dbReference type="GO" id="GO:0005737">
    <property type="term" value="C:cytoplasm"/>
    <property type="evidence" value="ECO:0007669"/>
    <property type="project" value="UniProtKB-SubCell"/>
</dbReference>
<dbReference type="HOGENOM" id="CLU_173137_0_2_9"/>
<dbReference type="Pfam" id="PF05979">
    <property type="entry name" value="DUF896"/>
    <property type="match status" value="1"/>
</dbReference>
<dbReference type="EMBL" id="LN774769">
    <property type="protein sequence ID" value="CEN28207.1"/>
    <property type="molecule type" value="Genomic_DNA"/>
</dbReference>
<keyword evidence="1 2" id="KW-0963">Cytoplasm</keyword>
<dbReference type="InterPro" id="IPR009242">
    <property type="entry name" value="DUF896"/>
</dbReference>
<dbReference type="PANTHER" id="PTHR37300:SF1">
    <property type="entry name" value="UPF0291 PROTEIN YNZC"/>
    <property type="match status" value="1"/>
</dbReference>
<feature type="region of interest" description="Disordered" evidence="3">
    <location>
        <begin position="56"/>
        <end position="80"/>
    </location>
</feature>
<dbReference type="Gene3D" id="1.10.287.540">
    <property type="entry name" value="Helix hairpin bin"/>
    <property type="match status" value="1"/>
</dbReference>
<dbReference type="HAMAP" id="MF_01103">
    <property type="entry name" value="UPF0291"/>
    <property type="match status" value="1"/>
</dbReference>
<name>A0A0D6DWV2_9LACT</name>
<evidence type="ECO:0000256" key="3">
    <source>
        <dbReference type="SAM" id="MobiDB-lite"/>
    </source>
</evidence>
<evidence type="ECO:0000256" key="1">
    <source>
        <dbReference type="ARBA" id="ARBA00022490"/>
    </source>
</evidence>
<organism evidence="4 5">
    <name type="scientific">Pseudolactococcus piscium MKFS47</name>
    <dbReference type="NCBI Taxonomy" id="297352"/>
    <lineage>
        <taxon>Bacteria</taxon>
        <taxon>Bacillati</taxon>
        <taxon>Bacillota</taxon>
        <taxon>Bacilli</taxon>
        <taxon>Lactobacillales</taxon>
        <taxon>Streptococcaceae</taxon>
        <taxon>Pseudolactococcus</taxon>
    </lineage>
</organism>
<dbReference type="PANTHER" id="PTHR37300">
    <property type="entry name" value="UPF0291 PROTEIN CBO2609/CLC_2481"/>
    <property type="match status" value="1"/>
</dbReference>
<dbReference type="AlphaFoldDB" id="A0A0D6DWV2"/>
<dbReference type="SUPFAM" id="SSF158221">
    <property type="entry name" value="YnzC-like"/>
    <property type="match status" value="1"/>
</dbReference>
<reference evidence="5" key="1">
    <citation type="submission" date="2015-01" db="EMBL/GenBank/DDBJ databases">
        <authorList>
            <person name="Andreevskaya M."/>
        </authorList>
    </citation>
    <scope>NUCLEOTIDE SEQUENCE [LARGE SCALE GENOMIC DNA]</scope>
    <source>
        <strain evidence="5">MKFS47</strain>
    </source>
</reference>